<accession>A0A176RZ21</accession>
<organism evidence="1 2">
    <name type="scientific">Candidatus Thiomargarita nelsonii</name>
    <dbReference type="NCBI Taxonomy" id="1003181"/>
    <lineage>
        <taxon>Bacteria</taxon>
        <taxon>Pseudomonadati</taxon>
        <taxon>Pseudomonadota</taxon>
        <taxon>Gammaproteobacteria</taxon>
        <taxon>Thiotrichales</taxon>
        <taxon>Thiotrichaceae</taxon>
        <taxon>Thiomargarita</taxon>
    </lineage>
</organism>
<evidence type="ECO:0000313" key="1">
    <source>
        <dbReference type="EMBL" id="OAD21042.1"/>
    </source>
</evidence>
<dbReference type="Proteomes" id="UP000076962">
    <property type="component" value="Unassembled WGS sequence"/>
</dbReference>
<sequence>MGTITLKVPQDIHMEYQIDSSKMMEPS</sequence>
<name>A0A176RZ21_9GAMM</name>
<comment type="caution">
    <text evidence="1">The sequence shown here is derived from an EMBL/GenBank/DDBJ whole genome shotgun (WGS) entry which is preliminary data.</text>
</comment>
<proteinExistence type="predicted"/>
<protein>
    <submittedName>
        <fullName evidence="1">Uncharacterized protein</fullName>
    </submittedName>
</protein>
<feature type="non-terminal residue" evidence="1">
    <location>
        <position position="27"/>
    </location>
</feature>
<dbReference type="EMBL" id="LUTY01001915">
    <property type="protein sequence ID" value="OAD21042.1"/>
    <property type="molecule type" value="Genomic_DNA"/>
</dbReference>
<keyword evidence="2" id="KW-1185">Reference proteome</keyword>
<gene>
    <name evidence="1" type="ORF">THIOM_003205</name>
</gene>
<evidence type="ECO:0000313" key="2">
    <source>
        <dbReference type="Proteomes" id="UP000076962"/>
    </source>
</evidence>
<reference evidence="1 2" key="1">
    <citation type="submission" date="2016-05" db="EMBL/GenBank/DDBJ databases">
        <title>Single-cell genome of chain-forming Candidatus Thiomargarita nelsonii and comparison to other large sulfur-oxidizing bacteria.</title>
        <authorList>
            <person name="Winkel M."/>
            <person name="Salman V."/>
            <person name="Woyke T."/>
            <person name="Schulz-Vogt H."/>
            <person name="Richter M."/>
            <person name="Flood B."/>
            <person name="Bailey J."/>
            <person name="Amann R."/>
            <person name="Mussmann M."/>
        </authorList>
    </citation>
    <scope>NUCLEOTIDE SEQUENCE [LARGE SCALE GENOMIC DNA]</scope>
    <source>
        <strain evidence="1 2">THI036</strain>
    </source>
</reference>
<dbReference type="AlphaFoldDB" id="A0A176RZ21"/>